<evidence type="ECO:0000256" key="2">
    <source>
        <dbReference type="ARBA" id="ARBA00006050"/>
    </source>
</evidence>
<dbReference type="GO" id="GO:0006955">
    <property type="term" value="P:immune response"/>
    <property type="evidence" value="ECO:0007669"/>
    <property type="project" value="InterPro"/>
</dbReference>
<keyword evidence="6" id="KW-1015">Disulfide bond</keyword>
<evidence type="ECO:0000256" key="1">
    <source>
        <dbReference type="ARBA" id="ARBA00004613"/>
    </source>
</evidence>
<feature type="signal peptide" evidence="9">
    <location>
        <begin position="1"/>
        <end position="18"/>
    </location>
</feature>
<evidence type="ECO:0000256" key="6">
    <source>
        <dbReference type="ARBA" id="ARBA00023157"/>
    </source>
</evidence>
<evidence type="ECO:0000256" key="8">
    <source>
        <dbReference type="ARBA" id="ARBA00045924"/>
    </source>
</evidence>
<dbReference type="InterPro" id="IPR003443">
    <property type="entry name" value="IL-15/IL-21_fam"/>
</dbReference>
<keyword evidence="5 9" id="KW-0732">Signal</keyword>
<evidence type="ECO:0000256" key="7">
    <source>
        <dbReference type="ARBA" id="ARBA00039957"/>
    </source>
</evidence>
<evidence type="ECO:0000256" key="4">
    <source>
        <dbReference type="ARBA" id="ARBA00022525"/>
    </source>
</evidence>
<comment type="subcellular location">
    <subcellularLocation>
        <location evidence="1">Secreted</location>
    </subcellularLocation>
</comment>
<keyword evidence="4" id="KW-0964">Secreted</keyword>
<dbReference type="CTD" id="59067"/>
<dbReference type="KEGG" id="char:116225273"/>
<evidence type="ECO:0000256" key="9">
    <source>
        <dbReference type="SAM" id="SignalP"/>
    </source>
</evidence>
<dbReference type="GO" id="GO:0005125">
    <property type="term" value="F:cytokine activity"/>
    <property type="evidence" value="ECO:0007669"/>
    <property type="project" value="UniProtKB-KW"/>
</dbReference>
<evidence type="ECO:0000313" key="10">
    <source>
        <dbReference type="Proteomes" id="UP000515152"/>
    </source>
</evidence>
<sequence length="143" mass="16246">MQLTFLFLAMMCCALAQAAMPLRDLTMRQLYLDVKKLNKTIEHHGSLTLKNPGTDIKDCCITSALQCYRSQVDLLKVSSNALLCHKVQRSLRKPHIFEKLKGINISRQDCQKNQCQSCDSYPSTDSKEFMTKLISLLEMANSN</sequence>
<feature type="chain" id="PRO_5028199788" description="Interleukin-21" evidence="9">
    <location>
        <begin position="19"/>
        <end position="143"/>
    </location>
</feature>
<dbReference type="PANTHER" id="PTHR14356:SF2">
    <property type="entry name" value="INTERLEUKIN-21"/>
    <property type="match status" value="1"/>
</dbReference>
<evidence type="ECO:0000256" key="5">
    <source>
        <dbReference type="ARBA" id="ARBA00022729"/>
    </source>
</evidence>
<gene>
    <name evidence="11" type="primary">il21</name>
</gene>
<dbReference type="Gene3D" id="1.20.1250.70">
    <property type="entry name" value="Interleukin-15/Interleukin-21"/>
    <property type="match status" value="1"/>
</dbReference>
<evidence type="ECO:0000313" key="11">
    <source>
        <dbReference type="RefSeq" id="XP_031443390.1"/>
    </source>
</evidence>
<dbReference type="OrthoDB" id="9426569at2759"/>
<dbReference type="GeneID" id="116225273"/>
<dbReference type="GO" id="GO:0005126">
    <property type="term" value="F:cytokine receptor binding"/>
    <property type="evidence" value="ECO:0007669"/>
    <property type="project" value="InterPro"/>
</dbReference>
<proteinExistence type="inferred from homology"/>
<keyword evidence="10" id="KW-1185">Reference proteome</keyword>
<organism evidence="10 11">
    <name type="scientific">Clupea harengus</name>
    <name type="common">Atlantic herring</name>
    <dbReference type="NCBI Taxonomy" id="7950"/>
    <lineage>
        <taxon>Eukaryota</taxon>
        <taxon>Metazoa</taxon>
        <taxon>Chordata</taxon>
        <taxon>Craniata</taxon>
        <taxon>Vertebrata</taxon>
        <taxon>Euteleostomi</taxon>
        <taxon>Actinopterygii</taxon>
        <taxon>Neopterygii</taxon>
        <taxon>Teleostei</taxon>
        <taxon>Clupei</taxon>
        <taxon>Clupeiformes</taxon>
        <taxon>Clupeoidei</taxon>
        <taxon>Clupeidae</taxon>
        <taxon>Clupea</taxon>
    </lineage>
</organism>
<evidence type="ECO:0000256" key="3">
    <source>
        <dbReference type="ARBA" id="ARBA00022514"/>
    </source>
</evidence>
<dbReference type="RefSeq" id="XP_031443390.1">
    <property type="nucleotide sequence ID" value="XM_031587530.1"/>
</dbReference>
<accession>A0A6P8H7K1</accession>
<protein>
    <recommendedName>
        <fullName evidence="7">Interleukin-21</fullName>
    </recommendedName>
</protein>
<keyword evidence="3" id="KW-0202">Cytokine</keyword>
<dbReference type="GO" id="GO:0005615">
    <property type="term" value="C:extracellular space"/>
    <property type="evidence" value="ECO:0007669"/>
    <property type="project" value="UniProtKB-KW"/>
</dbReference>
<reference evidence="11" key="1">
    <citation type="submission" date="2025-08" db="UniProtKB">
        <authorList>
            <consortium name="RefSeq"/>
        </authorList>
    </citation>
    <scope>IDENTIFICATION</scope>
</reference>
<dbReference type="PANTHER" id="PTHR14356">
    <property type="entry name" value="INTERLEUKIN-15-RELATED"/>
    <property type="match status" value="1"/>
</dbReference>
<dbReference type="InterPro" id="IPR009079">
    <property type="entry name" value="4_helix_cytokine-like_core"/>
</dbReference>
<comment type="similarity">
    <text evidence="2">Belongs to the IL-15/IL-21 family.</text>
</comment>
<name>A0A6P8H7K1_CLUHA</name>
<dbReference type="AlphaFoldDB" id="A0A6P8H7K1"/>
<comment type="function">
    <text evidence="8">Cytokine with immunoregulatory activity. May promote the transition between innate and adaptive immunity. Induces the production of IgG(1) and IgG(3) in B-cells. Implicated in the generation and maintenance of T follicular helper (Tfh) cells and the formation of germinal-centers. Together with IL6, control the early generation of Tfh cells and are critical for an effective antibody response to acute viral infection. May play a role in proliferation and maturation of natural killer (NK) cells in synergy with IL15. May regulate proliferation of mature B- and T-cells in response to activating stimuli. In synergy with IL15 and IL18 stimulates interferon gamma production in T-cells and NK cells. During T-cell mediated immune response may inhibit dendritic cells (DC) activation and maturation.</text>
</comment>
<dbReference type="SUPFAM" id="SSF47266">
    <property type="entry name" value="4-helical cytokines"/>
    <property type="match status" value="1"/>
</dbReference>
<dbReference type="Proteomes" id="UP000515152">
    <property type="component" value="Chromosome 20"/>
</dbReference>